<keyword evidence="1" id="KW-0812">Transmembrane</keyword>
<name>A0A3N2QYK6_9RHOB</name>
<comment type="caution">
    <text evidence="2">The sequence shown here is derived from an EMBL/GenBank/DDBJ whole genome shotgun (WGS) entry which is preliminary data.</text>
</comment>
<dbReference type="RefSeq" id="WP_123642837.1">
    <property type="nucleotide sequence ID" value="NZ_ML119086.1"/>
</dbReference>
<sequence>MTGGAVVLGVAVLLAVTGLSRILRRLVFGFAGAAAVLLVIHAQQAPGEAMAGLGALMAGLMAMKPVRRLAMAAGIGG</sequence>
<keyword evidence="1" id="KW-0472">Membrane</keyword>
<evidence type="ECO:0000256" key="1">
    <source>
        <dbReference type="SAM" id="Phobius"/>
    </source>
</evidence>
<protein>
    <submittedName>
        <fullName evidence="2">Uncharacterized protein</fullName>
    </submittedName>
</protein>
<feature type="transmembrane region" description="Helical" evidence="1">
    <location>
        <begin position="30"/>
        <end position="61"/>
    </location>
</feature>
<dbReference type="Proteomes" id="UP000268016">
    <property type="component" value="Unassembled WGS sequence"/>
</dbReference>
<reference evidence="2 3" key="1">
    <citation type="submission" date="2018-10" db="EMBL/GenBank/DDBJ databases">
        <title>Histidinibacterium lentulum gen. nov., sp. nov., a marine bacterium from the culture broth of Picochlorum sp. 122.</title>
        <authorList>
            <person name="Wang G."/>
        </authorList>
    </citation>
    <scope>NUCLEOTIDE SEQUENCE [LARGE SCALE GENOMIC DNA]</scope>
    <source>
        <strain evidence="2 3">B17</strain>
    </source>
</reference>
<evidence type="ECO:0000313" key="3">
    <source>
        <dbReference type="Proteomes" id="UP000268016"/>
    </source>
</evidence>
<gene>
    <name evidence="2" type="ORF">EAT49_13630</name>
</gene>
<keyword evidence="3" id="KW-1185">Reference proteome</keyword>
<accession>A0A3N2QYK6</accession>
<proteinExistence type="predicted"/>
<dbReference type="AlphaFoldDB" id="A0A3N2QYK6"/>
<keyword evidence="1" id="KW-1133">Transmembrane helix</keyword>
<evidence type="ECO:0000313" key="2">
    <source>
        <dbReference type="EMBL" id="ROU00287.1"/>
    </source>
</evidence>
<organism evidence="2 3">
    <name type="scientific">Histidinibacterium lentulum</name>
    <dbReference type="NCBI Taxonomy" id="2480588"/>
    <lineage>
        <taxon>Bacteria</taxon>
        <taxon>Pseudomonadati</taxon>
        <taxon>Pseudomonadota</taxon>
        <taxon>Alphaproteobacteria</taxon>
        <taxon>Rhodobacterales</taxon>
        <taxon>Paracoccaceae</taxon>
        <taxon>Histidinibacterium</taxon>
    </lineage>
</organism>
<dbReference type="EMBL" id="RDRB01000006">
    <property type="protein sequence ID" value="ROU00287.1"/>
    <property type="molecule type" value="Genomic_DNA"/>
</dbReference>